<dbReference type="GO" id="GO:0005524">
    <property type="term" value="F:ATP binding"/>
    <property type="evidence" value="ECO:0007669"/>
    <property type="project" value="UniProtKB-KW"/>
</dbReference>
<reference evidence="13 14" key="1">
    <citation type="submission" date="2020-11" db="EMBL/GenBank/DDBJ databases">
        <title>Genome seq and assembly of Sphingosinicella sp.</title>
        <authorList>
            <person name="Chhetri G."/>
        </authorList>
    </citation>
    <scope>NUCLEOTIDE SEQUENCE [LARGE SCALE GENOMIC DNA]</scope>
    <source>
        <strain evidence="13 14">UDD2</strain>
    </source>
</reference>
<comment type="catalytic activity">
    <reaction evidence="1">
        <text>ATP + protein L-histidine = ADP + protein N-phospho-L-histidine.</text>
        <dbReference type="EC" id="2.7.13.3"/>
    </reaction>
</comment>
<dbReference type="PANTHER" id="PTHR45453">
    <property type="entry name" value="PHOSPHATE REGULON SENSOR PROTEIN PHOR"/>
    <property type="match status" value="1"/>
</dbReference>
<dbReference type="Pfam" id="PF00512">
    <property type="entry name" value="HisKA"/>
    <property type="match status" value="1"/>
</dbReference>
<keyword evidence="7" id="KW-0547">Nucleotide-binding</keyword>
<proteinExistence type="predicted"/>
<dbReference type="GO" id="GO:0016036">
    <property type="term" value="P:cellular response to phosphate starvation"/>
    <property type="evidence" value="ECO:0007669"/>
    <property type="project" value="TreeGrafter"/>
</dbReference>
<dbReference type="SUPFAM" id="SSF55874">
    <property type="entry name" value="ATPase domain of HSP90 chaperone/DNA topoisomerase II/histidine kinase"/>
    <property type="match status" value="1"/>
</dbReference>
<evidence type="ECO:0000256" key="10">
    <source>
        <dbReference type="ARBA" id="ARBA00023012"/>
    </source>
</evidence>
<dbReference type="AlphaFoldDB" id="A0A7T2GJW6"/>
<dbReference type="EMBL" id="CP065592">
    <property type="protein sequence ID" value="QPQ55228.1"/>
    <property type="molecule type" value="Genomic_DNA"/>
</dbReference>
<dbReference type="InterPro" id="IPR003661">
    <property type="entry name" value="HisK_dim/P_dom"/>
</dbReference>
<keyword evidence="6" id="KW-0808">Transferase</keyword>
<dbReference type="GO" id="GO:0004721">
    <property type="term" value="F:phosphoprotein phosphatase activity"/>
    <property type="evidence" value="ECO:0007669"/>
    <property type="project" value="TreeGrafter"/>
</dbReference>
<keyword evidence="4" id="KW-1003">Cell membrane</keyword>
<dbReference type="CDD" id="cd00082">
    <property type="entry name" value="HisKA"/>
    <property type="match status" value="1"/>
</dbReference>
<dbReference type="InterPro" id="IPR005467">
    <property type="entry name" value="His_kinase_dom"/>
</dbReference>
<dbReference type="SUPFAM" id="SSF47384">
    <property type="entry name" value="Homodimeric domain of signal transducing histidine kinase"/>
    <property type="match status" value="1"/>
</dbReference>
<dbReference type="InterPro" id="IPR003594">
    <property type="entry name" value="HATPase_dom"/>
</dbReference>
<keyword evidence="10" id="KW-0902">Two-component regulatory system</keyword>
<dbReference type="Proteomes" id="UP000594873">
    <property type="component" value="Chromosome"/>
</dbReference>
<dbReference type="GO" id="GO:0005886">
    <property type="term" value="C:plasma membrane"/>
    <property type="evidence" value="ECO:0007669"/>
    <property type="project" value="UniProtKB-SubCell"/>
</dbReference>
<dbReference type="KEGG" id="sflv:IC614_01000"/>
<keyword evidence="9" id="KW-0067">ATP-binding</keyword>
<evidence type="ECO:0000256" key="4">
    <source>
        <dbReference type="ARBA" id="ARBA00022475"/>
    </source>
</evidence>
<evidence type="ECO:0000313" key="13">
    <source>
        <dbReference type="EMBL" id="QPQ55228.1"/>
    </source>
</evidence>
<dbReference type="InterPro" id="IPR004358">
    <property type="entry name" value="Sig_transdc_His_kin-like_C"/>
</dbReference>
<name>A0A7T2GJW6_9SPHN</name>
<dbReference type="Pfam" id="PF02518">
    <property type="entry name" value="HATPase_c"/>
    <property type="match status" value="1"/>
</dbReference>
<dbReference type="FunFam" id="3.30.565.10:FF:000006">
    <property type="entry name" value="Sensor histidine kinase WalK"/>
    <property type="match status" value="1"/>
</dbReference>
<dbReference type="InterPro" id="IPR050351">
    <property type="entry name" value="BphY/WalK/GraS-like"/>
</dbReference>
<keyword evidence="5" id="KW-0597">Phosphoprotein</keyword>
<evidence type="ECO:0000256" key="8">
    <source>
        <dbReference type="ARBA" id="ARBA00022777"/>
    </source>
</evidence>
<dbReference type="PROSITE" id="PS50109">
    <property type="entry name" value="HIS_KIN"/>
    <property type="match status" value="1"/>
</dbReference>
<comment type="subcellular location">
    <subcellularLocation>
        <location evidence="2">Cell membrane</location>
    </subcellularLocation>
</comment>
<evidence type="ECO:0000259" key="12">
    <source>
        <dbReference type="PROSITE" id="PS50109"/>
    </source>
</evidence>
<evidence type="ECO:0000256" key="6">
    <source>
        <dbReference type="ARBA" id="ARBA00022679"/>
    </source>
</evidence>
<accession>A0A7T2GJW6</accession>
<dbReference type="RefSeq" id="WP_200971903.1">
    <property type="nucleotide sequence ID" value="NZ_CP065592.1"/>
</dbReference>
<feature type="domain" description="Histidine kinase" evidence="12">
    <location>
        <begin position="181"/>
        <end position="400"/>
    </location>
</feature>
<dbReference type="Gene3D" id="3.30.565.10">
    <property type="entry name" value="Histidine kinase-like ATPase, C-terminal domain"/>
    <property type="match status" value="1"/>
</dbReference>
<dbReference type="FunFam" id="1.10.287.130:FF:000008">
    <property type="entry name" value="Two-component sensor histidine kinase"/>
    <property type="match status" value="1"/>
</dbReference>
<dbReference type="InterPro" id="IPR036097">
    <property type="entry name" value="HisK_dim/P_sf"/>
</dbReference>
<dbReference type="SMART" id="SM00387">
    <property type="entry name" value="HATPase_c"/>
    <property type="match status" value="1"/>
</dbReference>
<evidence type="ECO:0000256" key="3">
    <source>
        <dbReference type="ARBA" id="ARBA00012438"/>
    </source>
</evidence>
<dbReference type="GO" id="GO:0000155">
    <property type="term" value="F:phosphorelay sensor kinase activity"/>
    <property type="evidence" value="ECO:0007669"/>
    <property type="project" value="InterPro"/>
</dbReference>
<dbReference type="Gene3D" id="1.10.287.130">
    <property type="match status" value="1"/>
</dbReference>
<evidence type="ECO:0000256" key="5">
    <source>
        <dbReference type="ARBA" id="ARBA00022553"/>
    </source>
</evidence>
<dbReference type="PANTHER" id="PTHR45453:SF1">
    <property type="entry name" value="PHOSPHATE REGULON SENSOR PROTEIN PHOR"/>
    <property type="match status" value="1"/>
</dbReference>
<dbReference type="EC" id="2.7.13.3" evidence="3"/>
<organism evidence="13 14">
    <name type="scientific">Allosphingosinicella flava</name>
    <dbReference type="NCBI Taxonomy" id="2771430"/>
    <lineage>
        <taxon>Bacteria</taxon>
        <taxon>Pseudomonadati</taxon>
        <taxon>Pseudomonadota</taxon>
        <taxon>Alphaproteobacteria</taxon>
        <taxon>Sphingomonadales</taxon>
        <taxon>Sphingomonadaceae</taxon>
        <taxon>Allosphingosinicella</taxon>
    </lineage>
</organism>
<gene>
    <name evidence="13" type="ORF">IC614_01000</name>
</gene>
<dbReference type="SMART" id="SM00388">
    <property type="entry name" value="HisKA"/>
    <property type="match status" value="1"/>
</dbReference>
<keyword evidence="8" id="KW-0418">Kinase</keyword>
<evidence type="ECO:0000256" key="1">
    <source>
        <dbReference type="ARBA" id="ARBA00000085"/>
    </source>
</evidence>
<dbReference type="InterPro" id="IPR036890">
    <property type="entry name" value="HATPase_C_sf"/>
</dbReference>
<sequence length="404" mass="43665">MGRYQPKTVLLGLAVAMAAILLTVALGASLLLSVLALFAGAASALFITRRASGEAEVADEAPIIAAPPIEAAPILDAVEDPLLLVRERRVVLANAAARAVLGEHIADADVRLAIRHPAAAERLANVAEAEASGIELLGIGGSERRWEMSVARLPDGARLVRLTDRSRVHAAEQMRTDFIANASHELRTPLATVLGFLETLLDDPDAPPEARNRFLKIMFDEATRMRQIVNDLISLSRIEAERYTLPTEPVDLLPVLSEVDNTLENVVKDRKSEIRIENLAGETLIPGDPAQLHQLFSNLVANALKYGREGRPVTVRIENSGPEMLKVDVIDEGEGIAPEHLPRLTERFYRVDAGRSRSVGGTGLGLAIVKHIAGRHLGRLDIRSTQGIGTTVSVYLPRWTGALS</sequence>
<protein>
    <recommendedName>
        <fullName evidence="3">histidine kinase</fullName>
        <ecNumber evidence="3">2.7.13.3</ecNumber>
    </recommendedName>
</protein>
<evidence type="ECO:0000256" key="9">
    <source>
        <dbReference type="ARBA" id="ARBA00022840"/>
    </source>
</evidence>
<evidence type="ECO:0000256" key="7">
    <source>
        <dbReference type="ARBA" id="ARBA00022741"/>
    </source>
</evidence>
<keyword evidence="11" id="KW-0472">Membrane</keyword>
<evidence type="ECO:0000256" key="11">
    <source>
        <dbReference type="ARBA" id="ARBA00023136"/>
    </source>
</evidence>
<evidence type="ECO:0000313" key="14">
    <source>
        <dbReference type="Proteomes" id="UP000594873"/>
    </source>
</evidence>
<evidence type="ECO:0000256" key="2">
    <source>
        <dbReference type="ARBA" id="ARBA00004236"/>
    </source>
</evidence>
<keyword evidence="14" id="KW-1185">Reference proteome</keyword>
<dbReference type="PRINTS" id="PR00344">
    <property type="entry name" value="BCTRLSENSOR"/>
</dbReference>